<proteinExistence type="predicted"/>
<accession>A0ABW0Z4E0</accession>
<keyword evidence="2" id="KW-1185">Reference proteome</keyword>
<protein>
    <submittedName>
        <fullName evidence="1">Uncharacterized protein</fullName>
    </submittedName>
</protein>
<evidence type="ECO:0000313" key="1">
    <source>
        <dbReference type="EMBL" id="MFC5723017.1"/>
    </source>
</evidence>
<sequence length="141" mass="15146">MKPAEGAGRSALNLLSGQRVTKAYAIVCLLDTGNERSPAEGMEFLLADGRSVLLSCATDWSLEVAEGAWPELPDWCWPAESWAHEEIERIGAPGLDKVVRISGIHNSVGELSGALLEFPSAFLEVRAGAAVTWEITPKPQC</sequence>
<organism evidence="1 2">
    <name type="scientific">Streptomyces gamaensis</name>
    <dbReference type="NCBI Taxonomy" id="1763542"/>
    <lineage>
        <taxon>Bacteria</taxon>
        <taxon>Bacillati</taxon>
        <taxon>Actinomycetota</taxon>
        <taxon>Actinomycetes</taxon>
        <taxon>Kitasatosporales</taxon>
        <taxon>Streptomycetaceae</taxon>
        <taxon>Streptomyces</taxon>
    </lineage>
</organism>
<evidence type="ECO:0000313" key="2">
    <source>
        <dbReference type="Proteomes" id="UP001596083"/>
    </source>
</evidence>
<gene>
    <name evidence="1" type="ORF">ACFP1Z_22885</name>
</gene>
<dbReference type="Proteomes" id="UP001596083">
    <property type="component" value="Unassembled WGS sequence"/>
</dbReference>
<dbReference type="RefSeq" id="WP_390318907.1">
    <property type="nucleotide sequence ID" value="NZ_JBHSPB010000015.1"/>
</dbReference>
<reference evidence="2" key="1">
    <citation type="journal article" date="2019" name="Int. J. Syst. Evol. Microbiol.">
        <title>The Global Catalogue of Microorganisms (GCM) 10K type strain sequencing project: providing services to taxonomists for standard genome sequencing and annotation.</title>
        <authorList>
            <consortium name="The Broad Institute Genomics Platform"/>
            <consortium name="The Broad Institute Genome Sequencing Center for Infectious Disease"/>
            <person name="Wu L."/>
            <person name="Ma J."/>
        </authorList>
    </citation>
    <scope>NUCLEOTIDE SEQUENCE [LARGE SCALE GENOMIC DNA]</scope>
    <source>
        <strain evidence="2">CGMCC 4.7304</strain>
    </source>
</reference>
<name>A0ABW0Z4E0_9ACTN</name>
<comment type="caution">
    <text evidence="1">The sequence shown here is derived from an EMBL/GenBank/DDBJ whole genome shotgun (WGS) entry which is preliminary data.</text>
</comment>
<dbReference type="EMBL" id="JBHSPB010000015">
    <property type="protein sequence ID" value="MFC5723017.1"/>
    <property type="molecule type" value="Genomic_DNA"/>
</dbReference>